<dbReference type="PANTHER" id="PTHR12730">
    <property type="entry name" value="HSDA/SDA1-RELATED"/>
    <property type="match status" value="1"/>
</dbReference>
<dbReference type="SUPFAM" id="SSF48371">
    <property type="entry name" value="ARM repeat"/>
    <property type="match status" value="1"/>
</dbReference>
<dbReference type="EMBL" id="KI546100">
    <property type="protein sequence ID" value="EST45212.1"/>
    <property type="molecule type" value="Genomic_DNA"/>
</dbReference>
<evidence type="ECO:0000256" key="1">
    <source>
        <dbReference type="RuleBase" id="RU365057"/>
    </source>
</evidence>
<feature type="region of interest" description="Disordered" evidence="3">
    <location>
        <begin position="648"/>
        <end position="743"/>
    </location>
</feature>
<evidence type="ECO:0000259" key="4">
    <source>
        <dbReference type="Pfam" id="PF08158"/>
    </source>
</evidence>
<feature type="domain" description="SDA1 N-terminal" evidence="4">
    <location>
        <begin position="53"/>
        <end position="425"/>
    </location>
</feature>
<dbReference type="InterPro" id="IPR012977">
    <property type="entry name" value="SDA1_N"/>
</dbReference>
<dbReference type="PANTHER" id="PTHR12730:SF0">
    <property type="entry name" value="PROTEIN SDA1 HOMOLOG"/>
    <property type="match status" value="1"/>
</dbReference>
<protein>
    <recommendedName>
        <fullName evidence="1">Protein SDA1</fullName>
    </recommendedName>
</protein>
<gene>
    <name evidence="6" type="ORF">SS50377_14784</name>
    <name evidence="7" type="ORF">SS50377_20156</name>
</gene>
<evidence type="ECO:0000313" key="8">
    <source>
        <dbReference type="Proteomes" id="UP000018208"/>
    </source>
</evidence>
<dbReference type="Pfam" id="PF08158">
    <property type="entry name" value="SDA1_HEAT"/>
    <property type="match status" value="1"/>
</dbReference>
<evidence type="ECO:0000313" key="6">
    <source>
        <dbReference type="EMBL" id="EST45212.1"/>
    </source>
</evidence>
<feature type="compositionally biased region" description="Basic and acidic residues" evidence="3">
    <location>
        <begin position="648"/>
        <end position="698"/>
    </location>
</feature>
<proteinExistence type="inferred from homology"/>
<reference evidence="6 7" key="1">
    <citation type="journal article" date="2014" name="PLoS Genet.">
        <title>The Genome of Spironucleus salmonicida Highlights a Fish Pathogen Adapted to Fluctuating Environments.</title>
        <authorList>
            <person name="Xu F."/>
            <person name="Jerlstrom-Hultqvist J."/>
            <person name="Einarsson E."/>
            <person name="Astvaldsson A."/>
            <person name="Svard S.G."/>
            <person name="Andersson J.O."/>
        </authorList>
    </citation>
    <scope>NUCLEOTIDE SEQUENCE</scope>
    <source>
        <strain evidence="7">ATCC 50377</strain>
    </source>
</reference>
<dbReference type="InterPro" id="IPR048292">
    <property type="entry name" value="SDA1_C"/>
</dbReference>
<dbReference type="AlphaFoldDB" id="V6LKY4"/>
<evidence type="ECO:0000256" key="2">
    <source>
        <dbReference type="SAM" id="Coils"/>
    </source>
</evidence>
<name>V6LKY4_9EUKA</name>
<keyword evidence="2" id="KW-0175">Coiled coil</keyword>
<keyword evidence="1" id="KW-0813">Transport</keyword>
<dbReference type="OrthoDB" id="2196187at2759"/>
<feature type="compositionally biased region" description="Basic and acidic residues" evidence="3">
    <location>
        <begin position="718"/>
        <end position="731"/>
    </location>
</feature>
<keyword evidence="1" id="KW-0653">Protein transport</keyword>
<keyword evidence="8" id="KW-1185">Reference proteome</keyword>
<reference evidence="7" key="2">
    <citation type="submission" date="2020-12" db="EMBL/GenBank/DDBJ databases">
        <title>New Spironucleus salmonicida genome in near-complete chromosomes.</title>
        <authorList>
            <person name="Xu F."/>
            <person name="Kurt Z."/>
            <person name="Jimenez-Gonzalez A."/>
            <person name="Astvaldsson A."/>
            <person name="Andersson J.O."/>
            <person name="Svard S.G."/>
        </authorList>
    </citation>
    <scope>NUCLEOTIDE SEQUENCE</scope>
    <source>
        <strain evidence="7">ATCC 50377</strain>
    </source>
</reference>
<evidence type="ECO:0000256" key="3">
    <source>
        <dbReference type="SAM" id="MobiDB-lite"/>
    </source>
</evidence>
<dbReference type="GO" id="GO:0042273">
    <property type="term" value="P:ribosomal large subunit biogenesis"/>
    <property type="evidence" value="ECO:0007669"/>
    <property type="project" value="UniProtKB-UniRule"/>
</dbReference>
<dbReference type="Pfam" id="PF21638">
    <property type="entry name" value="SDA1_C"/>
    <property type="match status" value="1"/>
</dbReference>
<dbReference type="GO" id="GO:0005730">
    <property type="term" value="C:nucleolus"/>
    <property type="evidence" value="ECO:0007669"/>
    <property type="project" value="UniProtKB-SubCell"/>
</dbReference>
<keyword evidence="1" id="KW-0690">Ribosome biogenesis</keyword>
<dbReference type="InterPro" id="IPR027312">
    <property type="entry name" value="Sda1"/>
</dbReference>
<feature type="coiled-coil region" evidence="2">
    <location>
        <begin position="245"/>
        <end position="272"/>
    </location>
</feature>
<dbReference type="VEuPathDB" id="GiardiaDB:SS50377_20156"/>
<dbReference type="Proteomes" id="UP000018208">
    <property type="component" value="Unassembled WGS sequence"/>
</dbReference>
<feature type="domain" description="SDA1 C-terminal" evidence="5">
    <location>
        <begin position="689"/>
        <end position="735"/>
    </location>
</feature>
<dbReference type="Gene3D" id="1.25.10.10">
    <property type="entry name" value="Leucine-rich Repeat Variant"/>
    <property type="match status" value="1"/>
</dbReference>
<sequence>MPDLLRLRSLASRNPELYKNEVYSQIKALEARIQIFEKQPQLPQPELIELFQFLNSMAPSYKKFQTTCQDAFQLVARFSSSINPQTRLQLLKLAFSDYFILEKNTLQELIQLLNIKDKQLRAMIVQLMNTKFKITLQNQQIDILTKSLQNSSIIVKQTLLRMLVQLYKTNTIKSQDQYQKVVNAVAYTLVEDQDKRVILQALNFFTGADEELTESEDSDYVLKELDDVQTKDKVVQLTNSLKVKIKKYQLDLNKKKKSIEQIRKQIIKLNNKHQMAVKTQLFVIDYLRDPQTFAEKLIKKFLVKNSPFRIKLIIFDYISHLSSHYELVLPQIYPIFAKYIRPRQQNVVDILNSAVKSVHQHTDISDVLIIIKQIMNEFIHSGATDDEMTVAITAICEICKKVPECLLDEENIYLLNELVSYSKEKTVEDAHETVKSGSKTSSKTRKGVVNASKELLNFYRQSAPQALEKKYLDKESSIYLQSIKRINADQVVTRTRIETLLGQKTDSENDDQDDLEDSKWMKAKKLKQNKHLLQYLRSCRRKNTQLQPNSISKIEEILGYKINPYGEKIIGTKPEEEEQWEFEEEEVSEEDSQLADGEQDEEGDVFCLESEEEEQIIDPNLPIEQQRFLSTEELEKLRSFKAQKHHTDLDQFRVKQKMTSEEMKIHSKSGKSDEKDHRSNFWNRKADNKSKTNKEKQVNKAMMMLVHSRTIRAKANRKSKDKERVMREHLRNQKSGINKKVKR</sequence>
<dbReference type="InterPro" id="IPR011989">
    <property type="entry name" value="ARM-like"/>
</dbReference>
<dbReference type="InterPro" id="IPR016024">
    <property type="entry name" value="ARM-type_fold"/>
</dbReference>
<comment type="similarity">
    <text evidence="1">Belongs to the SDA1 family.</text>
</comment>
<comment type="function">
    <text evidence="1">Required for 60S pre-ribosomal subunits export to the cytoplasm.</text>
</comment>
<dbReference type="EMBL" id="AUWU02000001">
    <property type="protein sequence ID" value="KAH0576810.1"/>
    <property type="molecule type" value="Genomic_DNA"/>
</dbReference>
<dbReference type="GO" id="GO:0015031">
    <property type="term" value="P:protein transport"/>
    <property type="evidence" value="ECO:0007669"/>
    <property type="project" value="UniProtKB-KW"/>
</dbReference>
<evidence type="ECO:0000313" key="7">
    <source>
        <dbReference type="EMBL" id="KAH0576810.1"/>
    </source>
</evidence>
<dbReference type="GO" id="GO:0000055">
    <property type="term" value="P:ribosomal large subunit export from nucleus"/>
    <property type="evidence" value="ECO:0007669"/>
    <property type="project" value="UniProtKB-UniRule"/>
</dbReference>
<organism evidence="6">
    <name type="scientific">Spironucleus salmonicida</name>
    <dbReference type="NCBI Taxonomy" id="348837"/>
    <lineage>
        <taxon>Eukaryota</taxon>
        <taxon>Metamonada</taxon>
        <taxon>Diplomonadida</taxon>
        <taxon>Hexamitidae</taxon>
        <taxon>Hexamitinae</taxon>
        <taxon>Spironucleus</taxon>
    </lineage>
</organism>
<evidence type="ECO:0000259" key="5">
    <source>
        <dbReference type="Pfam" id="PF21638"/>
    </source>
</evidence>
<accession>V6LKY4</accession>
<keyword evidence="1" id="KW-0539">Nucleus</keyword>
<comment type="subcellular location">
    <subcellularLocation>
        <location evidence="1">Nucleus</location>
        <location evidence="1">Nucleolus</location>
    </subcellularLocation>
</comment>